<feature type="region of interest" description="Disordered" evidence="10">
    <location>
        <begin position="56"/>
        <end position="75"/>
    </location>
</feature>
<keyword evidence="3" id="KW-0677">Repeat</keyword>
<feature type="region of interest" description="Disordered" evidence="10">
    <location>
        <begin position="1"/>
        <end position="24"/>
    </location>
</feature>
<dbReference type="GO" id="GO:0000118">
    <property type="term" value="C:histone deacetylase complex"/>
    <property type="evidence" value="ECO:0007669"/>
    <property type="project" value="TreeGrafter"/>
</dbReference>
<evidence type="ECO:0000313" key="14">
    <source>
        <dbReference type="EMBL" id="JAA59582.1"/>
    </source>
</evidence>
<dbReference type="InterPro" id="IPR036236">
    <property type="entry name" value="Znf_C2H2_sf"/>
</dbReference>
<feature type="domain" description="ELM2" evidence="12">
    <location>
        <begin position="927"/>
        <end position="1015"/>
    </location>
</feature>
<feature type="domain" description="C2H2-type" evidence="11">
    <location>
        <begin position="236"/>
        <end position="263"/>
    </location>
</feature>
<dbReference type="SMART" id="SM01189">
    <property type="entry name" value="ELM2"/>
    <property type="match status" value="1"/>
</dbReference>
<dbReference type="PANTHER" id="PTHR16089">
    <property type="entry name" value="REST COREPRESSOR COREST PROTEIN-RELATED"/>
    <property type="match status" value="1"/>
</dbReference>
<feature type="domain" description="SANT" evidence="13">
    <location>
        <begin position="1030"/>
        <end position="1081"/>
    </location>
</feature>
<feature type="domain" description="C2H2-type" evidence="11">
    <location>
        <begin position="208"/>
        <end position="235"/>
    </location>
</feature>
<keyword evidence="5" id="KW-0862">Zinc</keyword>
<organism evidence="14">
    <name type="scientific">Rhipicephalus pulchellus</name>
    <name type="common">Yellow backed tick</name>
    <name type="synonym">Dermacentor pulchellus</name>
    <dbReference type="NCBI Taxonomy" id="72859"/>
    <lineage>
        <taxon>Eukaryota</taxon>
        <taxon>Metazoa</taxon>
        <taxon>Ecdysozoa</taxon>
        <taxon>Arthropoda</taxon>
        <taxon>Chelicerata</taxon>
        <taxon>Arachnida</taxon>
        <taxon>Acari</taxon>
        <taxon>Parasitiformes</taxon>
        <taxon>Ixodida</taxon>
        <taxon>Ixodoidea</taxon>
        <taxon>Ixodidae</taxon>
        <taxon>Rhipicephalinae</taxon>
        <taxon>Rhipicephalus</taxon>
        <taxon>Rhipicephalus</taxon>
    </lineage>
</organism>
<dbReference type="Gene3D" id="1.10.10.60">
    <property type="entry name" value="Homeodomain-like"/>
    <property type="match status" value="1"/>
</dbReference>
<reference evidence="14" key="2">
    <citation type="journal article" date="2015" name="J. Proteomics">
        <title>Sexual differences in the sialomes of the zebra tick, Rhipicephalus pulchellus.</title>
        <authorList>
            <person name="Tan A.W."/>
            <person name="Francischetti I.M."/>
            <person name="Slovak M."/>
            <person name="Kini R.M."/>
            <person name="Ribeiro J.M."/>
        </authorList>
    </citation>
    <scope>NUCLEOTIDE SEQUENCE</scope>
    <source>
        <tissue evidence="14">Salivary gland</tissue>
    </source>
</reference>
<dbReference type="PROSITE" id="PS00028">
    <property type="entry name" value="ZINC_FINGER_C2H2_1"/>
    <property type="match status" value="5"/>
</dbReference>
<dbReference type="PROSITE" id="PS51156">
    <property type="entry name" value="ELM2"/>
    <property type="match status" value="1"/>
</dbReference>
<dbReference type="Pfam" id="PF13912">
    <property type="entry name" value="zf-C2H2_6"/>
    <property type="match status" value="2"/>
</dbReference>
<dbReference type="Gene3D" id="3.30.160.60">
    <property type="entry name" value="Classic Zinc Finger"/>
    <property type="match status" value="3"/>
</dbReference>
<comment type="subcellular location">
    <subcellularLocation>
        <location evidence="1">Nucleus</location>
    </subcellularLocation>
</comment>
<evidence type="ECO:0000256" key="4">
    <source>
        <dbReference type="ARBA" id="ARBA00022771"/>
    </source>
</evidence>
<keyword evidence="7" id="KW-0804">Transcription</keyword>
<dbReference type="Pfam" id="PF01448">
    <property type="entry name" value="ELM2"/>
    <property type="match status" value="1"/>
</dbReference>
<dbReference type="Pfam" id="PF00096">
    <property type="entry name" value="zf-C2H2"/>
    <property type="match status" value="1"/>
</dbReference>
<dbReference type="SMART" id="SM00355">
    <property type="entry name" value="ZnF_C2H2"/>
    <property type="match status" value="5"/>
</dbReference>
<feature type="compositionally biased region" description="Pro residues" evidence="10">
    <location>
        <begin position="8"/>
        <end position="21"/>
    </location>
</feature>
<dbReference type="GO" id="GO:0005667">
    <property type="term" value="C:transcription regulator complex"/>
    <property type="evidence" value="ECO:0007669"/>
    <property type="project" value="TreeGrafter"/>
</dbReference>
<evidence type="ECO:0000256" key="10">
    <source>
        <dbReference type="SAM" id="MobiDB-lite"/>
    </source>
</evidence>
<dbReference type="InterPro" id="IPR017884">
    <property type="entry name" value="SANT_dom"/>
</dbReference>
<dbReference type="InterPro" id="IPR051066">
    <property type="entry name" value="Trans_reg/Corepressor"/>
</dbReference>
<feature type="domain" description="C2H2-type" evidence="11">
    <location>
        <begin position="264"/>
        <end position="293"/>
    </location>
</feature>
<keyword evidence="8" id="KW-0539">Nucleus</keyword>
<feature type="compositionally biased region" description="Low complexity" evidence="10">
    <location>
        <begin position="343"/>
        <end position="370"/>
    </location>
</feature>
<evidence type="ECO:0000256" key="8">
    <source>
        <dbReference type="ARBA" id="ARBA00023242"/>
    </source>
</evidence>
<dbReference type="InterPro" id="IPR001005">
    <property type="entry name" value="SANT/Myb"/>
</dbReference>
<feature type="region of interest" description="Disordered" evidence="10">
    <location>
        <begin position="889"/>
        <end position="917"/>
    </location>
</feature>
<proteinExistence type="evidence at transcript level"/>
<dbReference type="GO" id="GO:0006357">
    <property type="term" value="P:regulation of transcription by RNA polymerase II"/>
    <property type="evidence" value="ECO:0007669"/>
    <property type="project" value="TreeGrafter"/>
</dbReference>
<dbReference type="GO" id="GO:0003714">
    <property type="term" value="F:transcription corepressor activity"/>
    <property type="evidence" value="ECO:0007669"/>
    <property type="project" value="TreeGrafter"/>
</dbReference>
<dbReference type="GO" id="GO:0008270">
    <property type="term" value="F:zinc ion binding"/>
    <property type="evidence" value="ECO:0007669"/>
    <property type="project" value="UniProtKB-KW"/>
</dbReference>
<feature type="compositionally biased region" description="Low complexity" evidence="10">
    <location>
        <begin position="1110"/>
        <end position="1131"/>
    </location>
</feature>
<accession>L7M6W7</accession>
<keyword evidence="6" id="KW-0805">Transcription regulation</keyword>
<sequence>MSSSLEAPSPPPPSSSPPPAPQSAMTVDFSAYGLSSFVGGTDNATQALYLFPEAAAFSPKDQTKGPSPPTSRAYDHAGDAMLSAINYGEDEVLNEGFEVPFGSLDGLLRLPPRPATAPADASPFDLLGDSELQLSPPQAFGAATHAPDSGVGSSGDPSGASLSLPCISLPSDKELGRLSPALSAAAAATGIRPIAKVGGNGGRAPSAQPCPVCGKVFGNSSALTKHKLTHSDERKYVCSQCHKAFKRQDHLNGHLLTHRNKKPYECDVEGCDKSYCDARSLRRHKENHHASVALTLVPFQAMQAIPLPPQLQLVAFPSEDGGTSVWAPVGGTAQRPLLVAPPAQGTTVQQAPPQQPSQQEAQQQTSQRQPSPRPPSQPEGPQLLQQLLEPSKAWTTVPTVPFSAEAINEPVPGHSGSSLPSSALDAVPMAATECLCSLCHQKLTSLSELEQHMRLHQPPATTTATQSTAMFTQGLQATCQPSMERVAVSRSTMPILQPDEVITSVASSQQRPAPLLPPLNTWAVRPTRPSLTNANNERRRHSDSDHLAFEGSSGLLADLLLGPRRTCRVGSDPGLEPLPSFEQLQGLVASSRSSLVASPDAMQAGMSYGDSHQHEDVFAAISDAFDEEEEEKPDKDMCSFVDNHSPHHGGLGRSPATTTMTQSPVSFDHEVVCVPDSPPLVETKEIKTEPSYEQMDVRQNTETSDVHRTAETATSVMVSTIVHSNHPAQPIGHSAMPDVGSTKTPDVPDASLETKKPLESSGSEEVQVSSCRAAECDDDDVFLSPIPTCPLRSRRKHRPEPLYIPPHVNAIGFPSRLRSPRLWDPCGEAGGCKGSAGVTSPPPYTPPPMLSPLRSGSGLFWHVYSGPRSAGPMTPHAITPRDRVSAVYPPPSGGGSGAVPQSPLESPCEAPLSEEEGELAPETDILPHVNVGPQFQARLPPLDVEDALKSEHLADLVWDPRIGDHLADDEVENYLEFACCAAVPGGGRNREYAFHVLALCQGNLQEATLRLMEREPQLPGGHPLLTYRYPECHRWSREEMERFQEGLATFDKDFLHVATKVGTKNVQQCVEFYYVWKKVAPEEYRRLRCMRRRRELDQAAPEEDDMEETAGSPSAVPAAVAKPSVPSSEPVQPCEPPQEFPCRLCGRVFAKVKSRNAHMKSHGAPRSVASSRFEF</sequence>
<dbReference type="SMART" id="SM00717">
    <property type="entry name" value="SANT"/>
    <property type="match status" value="1"/>
</dbReference>
<name>L7M6W7_RHIPC</name>
<dbReference type="PROSITE" id="PS50157">
    <property type="entry name" value="ZINC_FINGER_C2H2_2"/>
    <property type="match status" value="4"/>
</dbReference>
<feature type="region of interest" description="Disordered" evidence="10">
    <location>
        <begin position="343"/>
        <end position="382"/>
    </location>
</feature>
<evidence type="ECO:0000256" key="1">
    <source>
        <dbReference type="ARBA" id="ARBA00004123"/>
    </source>
</evidence>
<feature type="region of interest" description="Disordered" evidence="10">
    <location>
        <begin position="512"/>
        <end position="545"/>
    </location>
</feature>
<evidence type="ECO:0000256" key="7">
    <source>
        <dbReference type="ARBA" id="ARBA00023163"/>
    </source>
</evidence>
<evidence type="ECO:0000259" key="12">
    <source>
        <dbReference type="PROSITE" id="PS51156"/>
    </source>
</evidence>
<dbReference type="PROSITE" id="PS51293">
    <property type="entry name" value="SANT"/>
    <property type="match status" value="1"/>
</dbReference>
<dbReference type="InterPro" id="IPR009057">
    <property type="entry name" value="Homeodomain-like_sf"/>
</dbReference>
<feature type="region of interest" description="Disordered" evidence="10">
    <location>
        <begin position="1156"/>
        <end position="1175"/>
    </location>
</feature>
<evidence type="ECO:0000256" key="3">
    <source>
        <dbReference type="ARBA" id="ARBA00022737"/>
    </source>
</evidence>
<evidence type="ECO:0000256" key="9">
    <source>
        <dbReference type="PROSITE-ProRule" id="PRU00042"/>
    </source>
</evidence>
<feature type="region of interest" description="Disordered" evidence="10">
    <location>
        <begin position="726"/>
        <end position="766"/>
    </location>
</feature>
<dbReference type="SUPFAM" id="SSF57667">
    <property type="entry name" value="beta-beta-alpha zinc fingers"/>
    <property type="match status" value="2"/>
</dbReference>
<feature type="region of interest" description="Disordered" evidence="10">
    <location>
        <begin position="1097"/>
        <end position="1138"/>
    </location>
</feature>
<evidence type="ECO:0000256" key="2">
    <source>
        <dbReference type="ARBA" id="ARBA00022723"/>
    </source>
</evidence>
<protein>
    <submittedName>
        <fullName evidence="14">Putative transcriptional regulating factor 1</fullName>
    </submittedName>
</protein>
<dbReference type="AlphaFoldDB" id="L7M6W7"/>
<dbReference type="PANTHER" id="PTHR16089:SF40">
    <property type="entry name" value="SUPPRESSOR OF ACTIVATED EGL-4 PROTEIN 1"/>
    <property type="match status" value="1"/>
</dbReference>
<reference evidence="14" key="1">
    <citation type="submission" date="2012-11" db="EMBL/GenBank/DDBJ databases">
        <authorList>
            <person name="Lucero-Rivera Y.E."/>
            <person name="Tovar-Ramirez D."/>
        </authorList>
    </citation>
    <scope>NUCLEOTIDE SEQUENCE</scope>
    <source>
        <tissue evidence="14">Salivary gland</tissue>
    </source>
</reference>
<dbReference type="FunFam" id="3.30.160.60:FF:000656">
    <property type="entry name" value="Zinc finger protein 541"/>
    <property type="match status" value="1"/>
</dbReference>
<evidence type="ECO:0000256" key="6">
    <source>
        <dbReference type="ARBA" id="ARBA00023015"/>
    </source>
</evidence>
<dbReference type="InterPro" id="IPR000949">
    <property type="entry name" value="ELM2_dom"/>
</dbReference>
<evidence type="ECO:0000259" key="11">
    <source>
        <dbReference type="PROSITE" id="PS50157"/>
    </source>
</evidence>
<dbReference type="InterPro" id="IPR013087">
    <property type="entry name" value="Znf_C2H2_type"/>
</dbReference>
<feature type="domain" description="C2H2-type" evidence="11">
    <location>
        <begin position="1140"/>
        <end position="1167"/>
    </location>
</feature>
<evidence type="ECO:0000256" key="5">
    <source>
        <dbReference type="ARBA" id="ARBA00022833"/>
    </source>
</evidence>
<evidence type="ECO:0000259" key="13">
    <source>
        <dbReference type="PROSITE" id="PS51293"/>
    </source>
</evidence>
<dbReference type="SUPFAM" id="SSF46689">
    <property type="entry name" value="Homeodomain-like"/>
    <property type="match status" value="1"/>
</dbReference>
<dbReference type="FunFam" id="3.30.160.60:FF:000744">
    <property type="entry name" value="zinc finger E-box-binding homeobox 1"/>
    <property type="match status" value="1"/>
</dbReference>
<dbReference type="EMBL" id="GACK01005452">
    <property type="protein sequence ID" value="JAA59582.1"/>
    <property type="molecule type" value="mRNA"/>
</dbReference>
<keyword evidence="4 9" id="KW-0863">Zinc-finger</keyword>
<feature type="compositionally biased region" description="Basic and acidic residues" evidence="10">
    <location>
        <begin position="536"/>
        <end position="545"/>
    </location>
</feature>
<keyword evidence="2" id="KW-0479">Metal-binding</keyword>